<dbReference type="InterPro" id="IPR057162">
    <property type="entry name" value="DUF7840"/>
</dbReference>
<dbReference type="Pfam" id="PF25222">
    <property type="entry name" value="DUF7840"/>
    <property type="match status" value="1"/>
</dbReference>
<feature type="domain" description="DUF7840" evidence="2">
    <location>
        <begin position="359"/>
        <end position="476"/>
    </location>
</feature>
<feature type="domain" description="DUF7843" evidence="3">
    <location>
        <begin position="16"/>
        <end position="75"/>
    </location>
</feature>
<dbReference type="InterPro" id="IPR057165">
    <property type="entry name" value="DUF7843"/>
</dbReference>
<dbReference type="AlphaFoldDB" id="A0A6S6SWQ1"/>
<reference evidence="4" key="1">
    <citation type="submission" date="2020-01" db="EMBL/GenBank/DDBJ databases">
        <authorList>
            <person name="Meier V. D."/>
            <person name="Meier V D."/>
        </authorList>
    </citation>
    <scope>NUCLEOTIDE SEQUENCE</scope>
    <source>
        <strain evidence="4">HLG_WM_MAG_12</strain>
    </source>
</reference>
<dbReference type="EMBL" id="CACVAW010000024">
    <property type="protein sequence ID" value="CAA6807011.1"/>
    <property type="molecule type" value="Genomic_DNA"/>
</dbReference>
<evidence type="ECO:0000313" key="4">
    <source>
        <dbReference type="EMBL" id="CAA6807011.1"/>
    </source>
</evidence>
<proteinExistence type="predicted"/>
<protein>
    <submittedName>
        <fullName evidence="4">Membrane protein</fullName>
    </submittedName>
</protein>
<evidence type="ECO:0000259" key="3">
    <source>
        <dbReference type="Pfam" id="PF25225"/>
    </source>
</evidence>
<dbReference type="InterPro" id="IPR025178">
    <property type="entry name" value="Lnb_N"/>
</dbReference>
<organism evidence="4">
    <name type="scientific">uncultured Campylobacterales bacterium</name>
    <dbReference type="NCBI Taxonomy" id="352960"/>
    <lineage>
        <taxon>Bacteria</taxon>
        <taxon>Pseudomonadati</taxon>
        <taxon>Campylobacterota</taxon>
        <taxon>Epsilonproteobacteria</taxon>
        <taxon>Campylobacterales</taxon>
        <taxon>environmental samples</taxon>
    </lineage>
</organism>
<gene>
    <name evidence="4" type="ORF">HELGO_WM13865</name>
</gene>
<name>A0A6S6SWQ1_9BACT</name>
<evidence type="ECO:0000259" key="1">
    <source>
        <dbReference type="Pfam" id="PF13387"/>
    </source>
</evidence>
<feature type="domain" description="Lnb N-terminal periplasmic" evidence="1">
    <location>
        <begin position="91"/>
        <end position="251"/>
    </location>
</feature>
<sequence length="537" mass="63229">MKYLIFLLSSSILLANSWNKLFYFKDNKNIYQDQFFLSSSHTPKDELNTTINLLKSTQAKDIACNFPARYTYIKNHYKIPKQDLSLCQELNKFLKTFKKDIISLAFSSEYINSPGSAFGHIMVLLRNQNEPIELASAVHFAAKTDTDRGFTYLKNGLNGKYDSYFIHEPFFKKIYHYNTIQQRSIHIYDLNYSKQQIKLLLYHLFELRKAKFKYYFLNKNCASRTSEFLSIASKQKTKNHFYYLPIDTLKANKQSISSHQKLIPLINKLDYLLNDMNKTSKKDFKKIIKNNLTPDNNISRDTKQALQYYTTLNFKKWGRSFKNYDDIINLTYKPKPIIDNTPHPLEKSKPSNLTIGYSDKSLYLEYRPLFTDLEDVHYQNESSLVLLTPKILIKDKNIKLKELKILELISMPTEKIYYKTPSFKVSSILNRENNKNQLKLENELGVGRTFGNNKIKLNYLLGLGLSNIDPYLKASTNINIYPKRNFKIGLQSYIKRSYKEEYIQNKLFMSYQNKLLYTLGVEKSQNTNLFLKLKYNF</sequence>
<accession>A0A6S6SWQ1</accession>
<evidence type="ECO:0000259" key="2">
    <source>
        <dbReference type="Pfam" id="PF25222"/>
    </source>
</evidence>
<dbReference type="Pfam" id="PF13387">
    <property type="entry name" value="Lnb_N"/>
    <property type="match status" value="1"/>
</dbReference>
<dbReference type="Pfam" id="PF25225">
    <property type="entry name" value="DUF7843"/>
    <property type="match status" value="1"/>
</dbReference>